<dbReference type="AlphaFoldDB" id="X1BA38"/>
<accession>X1BA38</accession>
<proteinExistence type="predicted"/>
<dbReference type="InterPro" id="IPR032287">
    <property type="entry name" value="DUF4838"/>
</dbReference>
<sequence length="282" mass="33119">FKVDIVITTETRDDVTGGNPGWDLAAMEMWIINRLFWDPTQDMNELRKMFIDRTYREAAPHMTKYYDLIRSSWMEPEDKTVMGWHIGNHHIYENIIVKKGYEKKCLGYLKDALDAANHPNSREMIERLYYKLRSANQDLGKLMVSNIPEMFQDGNTFESVQWEKPLEMADFKRPYLYKVPNAPSQDTEIKAGHDGKNIYIRFDASDSAVAKIDATAPASKEKFLKGDHIEFWLYQRHNNYVFAFNRNGGKYDAKNLNKEWNSNWKLNVRKTKSDGMRLLLCH</sequence>
<comment type="caution">
    <text evidence="1">The sequence shown here is derived from an EMBL/GenBank/DDBJ whole genome shotgun (WGS) entry which is preliminary data.</text>
</comment>
<feature type="non-terminal residue" evidence="1">
    <location>
        <position position="1"/>
    </location>
</feature>
<dbReference type="EMBL" id="BART01016380">
    <property type="protein sequence ID" value="GAG80963.1"/>
    <property type="molecule type" value="Genomic_DNA"/>
</dbReference>
<dbReference type="Gene3D" id="2.60.40.1190">
    <property type="match status" value="1"/>
</dbReference>
<protein>
    <submittedName>
        <fullName evidence="1">Uncharacterized protein</fullName>
    </submittedName>
</protein>
<dbReference type="SUPFAM" id="SSF49344">
    <property type="entry name" value="CBD9-like"/>
    <property type="match status" value="1"/>
</dbReference>
<evidence type="ECO:0000313" key="1">
    <source>
        <dbReference type="EMBL" id="GAG80963.1"/>
    </source>
</evidence>
<reference evidence="1" key="1">
    <citation type="journal article" date="2014" name="Front. Microbiol.">
        <title>High frequency of phylogenetically diverse reductive dehalogenase-homologous genes in deep subseafloor sedimentary metagenomes.</title>
        <authorList>
            <person name="Kawai M."/>
            <person name="Futagami T."/>
            <person name="Toyoda A."/>
            <person name="Takaki Y."/>
            <person name="Nishi S."/>
            <person name="Hori S."/>
            <person name="Arai W."/>
            <person name="Tsubouchi T."/>
            <person name="Morono Y."/>
            <person name="Uchiyama I."/>
            <person name="Ito T."/>
            <person name="Fujiyama A."/>
            <person name="Inagaki F."/>
            <person name="Takami H."/>
        </authorList>
    </citation>
    <scope>NUCLEOTIDE SEQUENCE</scope>
    <source>
        <strain evidence="1">Expedition CK06-06</strain>
    </source>
</reference>
<gene>
    <name evidence="1" type="ORF">S01H4_31519</name>
</gene>
<name>X1BA38_9ZZZZ</name>
<dbReference type="Pfam" id="PF16126">
    <property type="entry name" value="DUF4838"/>
    <property type="match status" value="1"/>
</dbReference>
<organism evidence="1">
    <name type="scientific">marine sediment metagenome</name>
    <dbReference type="NCBI Taxonomy" id="412755"/>
    <lineage>
        <taxon>unclassified sequences</taxon>
        <taxon>metagenomes</taxon>
        <taxon>ecological metagenomes</taxon>
    </lineage>
</organism>